<dbReference type="PANTHER" id="PTHR42954">
    <property type="entry name" value="FE(2+) TRANSPORT PROTEIN A"/>
    <property type="match status" value="1"/>
</dbReference>
<accession>A0A809S5H3</accession>
<keyword evidence="1" id="KW-0408">Iron</keyword>
<dbReference type="GO" id="GO:0046914">
    <property type="term" value="F:transition metal ion binding"/>
    <property type="evidence" value="ECO:0007669"/>
    <property type="project" value="InterPro"/>
</dbReference>
<dbReference type="InterPro" id="IPR052713">
    <property type="entry name" value="FeoA"/>
</dbReference>
<name>A0A809S5H3_9BACT</name>
<dbReference type="InterPro" id="IPR038157">
    <property type="entry name" value="FeoA_core_dom"/>
</dbReference>
<sequence>MIIYVAMTKDEVTARSWILLDALPLGRRAIVRAIHLKGAERRRLLDLGFTVGAQVEAVQRSPLGDPVAYRVRGSLLALRAEQASDIEVEPCAA</sequence>
<reference evidence="3" key="1">
    <citation type="journal article" name="DNA Res.">
        <title>The physiological potential of anammox bacteria as revealed by their core genome structure.</title>
        <authorList>
            <person name="Okubo T."/>
            <person name="Toyoda A."/>
            <person name="Fukuhara K."/>
            <person name="Uchiyama I."/>
            <person name="Harigaya Y."/>
            <person name="Kuroiwa M."/>
            <person name="Suzuki T."/>
            <person name="Murakami Y."/>
            <person name="Suwa Y."/>
            <person name="Takami H."/>
        </authorList>
    </citation>
    <scope>NUCLEOTIDE SEQUENCE</scope>
    <source>
        <strain evidence="3">317325-2</strain>
    </source>
</reference>
<proteinExistence type="predicted"/>
<organism evidence="3 4">
    <name type="scientific">Candidatus Nitrosymbiomonas proteolyticus</name>
    <dbReference type="NCBI Taxonomy" id="2608984"/>
    <lineage>
        <taxon>Bacteria</taxon>
        <taxon>Bacillati</taxon>
        <taxon>Armatimonadota</taxon>
        <taxon>Armatimonadota incertae sedis</taxon>
        <taxon>Candidatus Nitrosymbiomonas</taxon>
    </lineage>
</organism>
<dbReference type="KEGG" id="npy:NPRO_18420"/>
<gene>
    <name evidence="3" type="ORF">NPRO_18420</name>
</gene>
<protein>
    <submittedName>
        <fullName evidence="3">Fe2+ transporter FeoA</fullName>
    </submittedName>
</protein>
<feature type="domain" description="Ferrous iron transporter FeoA-like" evidence="2">
    <location>
        <begin position="18"/>
        <end position="90"/>
    </location>
</feature>
<dbReference type="Pfam" id="PF04023">
    <property type="entry name" value="FeoA"/>
    <property type="match status" value="1"/>
</dbReference>
<dbReference type="EMBL" id="AP021858">
    <property type="protein sequence ID" value="BBO24247.1"/>
    <property type="molecule type" value="Genomic_DNA"/>
</dbReference>
<evidence type="ECO:0000256" key="1">
    <source>
        <dbReference type="ARBA" id="ARBA00023004"/>
    </source>
</evidence>
<dbReference type="PANTHER" id="PTHR42954:SF2">
    <property type="entry name" value="FE(2+) TRANSPORT PROTEIN A"/>
    <property type="match status" value="1"/>
</dbReference>
<evidence type="ECO:0000313" key="3">
    <source>
        <dbReference type="EMBL" id="BBO24247.1"/>
    </source>
</evidence>
<dbReference type="InterPro" id="IPR007167">
    <property type="entry name" value="Fe-transptr_FeoA-like"/>
</dbReference>
<evidence type="ECO:0000313" key="4">
    <source>
        <dbReference type="Proteomes" id="UP000662873"/>
    </source>
</evidence>
<dbReference type="SUPFAM" id="SSF50037">
    <property type="entry name" value="C-terminal domain of transcriptional repressors"/>
    <property type="match status" value="1"/>
</dbReference>
<dbReference type="AlphaFoldDB" id="A0A809S5H3"/>
<dbReference type="Proteomes" id="UP000662873">
    <property type="component" value="Chromosome"/>
</dbReference>
<dbReference type="SMART" id="SM00899">
    <property type="entry name" value="FeoA"/>
    <property type="match status" value="1"/>
</dbReference>
<dbReference type="InterPro" id="IPR008988">
    <property type="entry name" value="Transcriptional_repressor_C"/>
</dbReference>
<evidence type="ECO:0000259" key="2">
    <source>
        <dbReference type="SMART" id="SM00899"/>
    </source>
</evidence>
<dbReference type="Gene3D" id="2.30.30.90">
    <property type="match status" value="1"/>
</dbReference>